<name>A0A0F9NK13_9ZZZZ</name>
<feature type="non-terminal residue" evidence="1">
    <location>
        <position position="1"/>
    </location>
</feature>
<comment type="caution">
    <text evidence="1">The sequence shown here is derived from an EMBL/GenBank/DDBJ whole genome shotgun (WGS) entry which is preliminary data.</text>
</comment>
<reference evidence="1" key="1">
    <citation type="journal article" date="2015" name="Nature">
        <title>Complex archaea that bridge the gap between prokaryotes and eukaryotes.</title>
        <authorList>
            <person name="Spang A."/>
            <person name="Saw J.H."/>
            <person name="Jorgensen S.L."/>
            <person name="Zaremba-Niedzwiedzka K."/>
            <person name="Martijn J."/>
            <person name="Lind A.E."/>
            <person name="van Eijk R."/>
            <person name="Schleper C."/>
            <person name="Guy L."/>
            <person name="Ettema T.J."/>
        </authorList>
    </citation>
    <scope>NUCLEOTIDE SEQUENCE</scope>
</reference>
<sequence>GKSKGGGGKCPHNHIFATDCDNSDECDTCDSWEQCRDAADAAAA</sequence>
<protein>
    <submittedName>
        <fullName evidence="1">Uncharacterized protein</fullName>
    </submittedName>
</protein>
<accession>A0A0F9NK13</accession>
<proteinExistence type="predicted"/>
<dbReference type="AlphaFoldDB" id="A0A0F9NK13"/>
<organism evidence="1">
    <name type="scientific">marine sediment metagenome</name>
    <dbReference type="NCBI Taxonomy" id="412755"/>
    <lineage>
        <taxon>unclassified sequences</taxon>
        <taxon>metagenomes</taxon>
        <taxon>ecological metagenomes</taxon>
    </lineage>
</organism>
<evidence type="ECO:0000313" key="1">
    <source>
        <dbReference type="EMBL" id="KKN18254.1"/>
    </source>
</evidence>
<gene>
    <name evidence="1" type="ORF">LCGC14_0957430</name>
</gene>
<dbReference type="EMBL" id="LAZR01003444">
    <property type="protein sequence ID" value="KKN18254.1"/>
    <property type="molecule type" value="Genomic_DNA"/>
</dbReference>